<dbReference type="AlphaFoldDB" id="A0A8J8M7C2"/>
<dbReference type="InterPro" id="IPR000600">
    <property type="entry name" value="ROK"/>
</dbReference>
<dbReference type="Proteomes" id="UP000677305">
    <property type="component" value="Chromosome"/>
</dbReference>
<dbReference type="KEGG" id="vgu:HYG85_01595"/>
<dbReference type="SUPFAM" id="SSF46785">
    <property type="entry name" value="Winged helix' DNA-binding domain"/>
    <property type="match status" value="1"/>
</dbReference>
<keyword evidence="3" id="KW-0119">Carbohydrate metabolism</keyword>
<reference evidence="4 5" key="1">
    <citation type="submission" date="2020-07" db="EMBL/GenBank/DDBJ databases">
        <title>Vallitalea guaymasensis genome.</title>
        <authorList>
            <person name="Postec A."/>
        </authorList>
    </citation>
    <scope>NUCLEOTIDE SEQUENCE [LARGE SCALE GENOMIC DNA]</scope>
    <source>
        <strain evidence="4 5">Ra1766G1</strain>
    </source>
</reference>
<organism evidence="4 5">
    <name type="scientific">Vallitalea guaymasensis</name>
    <dbReference type="NCBI Taxonomy" id="1185412"/>
    <lineage>
        <taxon>Bacteria</taxon>
        <taxon>Bacillati</taxon>
        <taxon>Bacillota</taxon>
        <taxon>Clostridia</taxon>
        <taxon>Lachnospirales</taxon>
        <taxon>Vallitaleaceae</taxon>
        <taxon>Vallitalea</taxon>
    </lineage>
</organism>
<evidence type="ECO:0000256" key="2">
    <source>
        <dbReference type="ARBA" id="ARBA00006479"/>
    </source>
</evidence>
<dbReference type="InterPro" id="IPR036388">
    <property type="entry name" value="WH-like_DNA-bd_sf"/>
</dbReference>
<dbReference type="InterPro" id="IPR036390">
    <property type="entry name" value="WH_DNA-bd_sf"/>
</dbReference>
<keyword evidence="3" id="KW-0859">Xylose metabolism</keyword>
<dbReference type="RefSeq" id="WP_212692001.1">
    <property type="nucleotide sequence ID" value="NZ_CP058561.1"/>
</dbReference>
<evidence type="ECO:0000313" key="5">
    <source>
        <dbReference type="Proteomes" id="UP000677305"/>
    </source>
</evidence>
<protein>
    <submittedName>
        <fullName evidence="4">ROK family transcriptional regulator</fullName>
    </submittedName>
</protein>
<accession>A0A8J8M7C2</accession>
<dbReference type="InterPro" id="IPR043129">
    <property type="entry name" value="ATPase_NBD"/>
</dbReference>
<dbReference type="Gene3D" id="1.10.10.10">
    <property type="entry name" value="Winged helix-like DNA-binding domain superfamily/Winged helix DNA-binding domain"/>
    <property type="match status" value="1"/>
</dbReference>
<comment type="similarity">
    <text evidence="2">Belongs to the ROK (NagC/XylR) family.</text>
</comment>
<dbReference type="PANTHER" id="PTHR18964">
    <property type="entry name" value="ROK (REPRESSOR, ORF, KINASE) FAMILY"/>
    <property type="match status" value="1"/>
</dbReference>
<dbReference type="Pfam" id="PF00480">
    <property type="entry name" value="ROK"/>
    <property type="match status" value="1"/>
</dbReference>
<dbReference type="GO" id="GO:0042732">
    <property type="term" value="P:D-xylose metabolic process"/>
    <property type="evidence" value="ECO:0007669"/>
    <property type="project" value="UniProtKB-KW"/>
</dbReference>
<proteinExistence type="inferred from homology"/>
<sequence>MFKIEKKGKSQMKSINKIKIFKMILKDGPISRTDIEKTLKLSAPSVSRIVESLIKEDLVMEVGKEDTYVGRKPISLIVNKNASYIIGINISKSSIYICITNLKSEIIYKDTLSIVAINNADVLLEELDKLITASINNAQINKDKVLGIGVASRGILDYKSGTILKLKKGIEDVDIKRFLEERYNCVIMVENNTNTDLIGEYLINNKLSNNKKSLIYIYLGEGVGGSIICNNQLVRGKNNLAGKIGHMIIQPDGEECYCGKKGHLEAYCSKGAIEKAYRDKKGDKDASLTDICKMANVKNEICVDIINNALNKIAIAVSNLLVVINPDVVVLSGEIFDYYEDALSILKNLVKDLAFDIKLNDIDWVIRSKEKMMIEYSATALIMDKVFNV</sequence>
<dbReference type="EMBL" id="CP058561">
    <property type="protein sequence ID" value="QUH27676.1"/>
    <property type="molecule type" value="Genomic_DNA"/>
</dbReference>
<dbReference type="Gene3D" id="3.30.420.40">
    <property type="match status" value="2"/>
</dbReference>
<dbReference type="PANTHER" id="PTHR18964:SF149">
    <property type="entry name" value="BIFUNCTIONAL UDP-N-ACETYLGLUCOSAMINE 2-EPIMERASE_N-ACETYLMANNOSAMINE KINASE"/>
    <property type="match status" value="1"/>
</dbReference>
<comment type="function">
    <text evidence="1">Transcriptional repressor of xylose-utilizing enzymes.</text>
</comment>
<dbReference type="Pfam" id="PF13412">
    <property type="entry name" value="HTH_24"/>
    <property type="match status" value="1"/>
</dbReference>
<dbReference type="SUPFAM" id="SSF53067">
    <property type="entry name" value="Actin-like ATPase domain"/>
    <property type="match status" value="1"/>
</dbReference>
<keyword evidence="5" id="KW-1185">Reference proteome</keyword>
<evidence type="ECO:0000313" key="4">
    <source>
        <dbReference type="EMBL" id="QUH27676.1"/>
    </source>
</evidence>
<evidence type="ECO:0000256" key="3">
    <source>
        <dbReference type="ARBA" id="ARBA00022629"/>
    </source>
</evidence>
<evidence type="ECO:0000256" key="1">
    <source>
        <dbReference type="ARBA" id="ARBA00002486"/>
    </source>
</evidence>
<name>A0A8J8M7C2_9FIRM</name>
<gene>
    <name evidence="4" type="ORF">HYG85_01595</name>
</gene>